<evidence type="ECO:0000313" key="2">
    <source>
        <dbReference type="Proteomes" id="UP000009173"/>
    </source>
</evidence>
<dbReference type="Proteomes" id="UP000009173">
    <property type="component" value="Chromosome"/>
</dbReference>
<name>A0A0H3A6S2_NITV4</name>
<accession>A0A0H3A6S2</accession>
<dbReference type="AlphaFoldDB" id="A0A0H3A6S2"/>
<protein>
    <submittedName>
        <fullName evidence="1">Uncharacterized protein</fullName>
    </submittedName>
</protein>
<reference evidence="2" key="1">
    <citation type="journal article" date="2009" name="Environ. Microbiol.">
        <title>Contribution of mobile genetic elements to Desulfovibrio vulgaris genome plasticity.</title>
        <authorList>
            <person name="Walker C.B."/>
            <person name="Stolyar S."/>
            <person name="Chivian D."/>
            <person name="Pinel N."/>
            <person name="Gabster J.A."/>
            <person name="Dehal P.S."/>
            <person name="He Z."/>
            <person name="Yang Z.K."/>
            <person name="Yen H.C."/>
            <person name="Zhou J."/>
            <person name="Wall J.D."/>
            <person name="Hazen T.C."/>
            <person name="Arkin A.P."/>
            <person name="Stahl D.A."/>
        </authorList>
    </citation>
    <scope>NUCLEOTIDE SEQUENCE [LARGE SCALE GENOMIC DNA]</scope>
    <source>
        <strain evidence="2">DP4</strain>
    </source>
</reference>
<sequence length="113" mass="13153">MRHAVSCAICTVRRIRRPKETIMHFGNAVAQRIEELLREQLEELGVDVSALEPHEIAANMRCDIWPDQTLLYAWKETPILRVVPERYDDGTVQWRMFTTDGTEQRGAEEETVQ</sequence>
<proteinExistence type="predicted"/>
<organism evidence="1 2">
    <name type="scientific">Nitratidesulfovibrio vulgaris (strain DP4)</name>
    <name type="common">Desulfovibrio vulgaris</name>
    <dbReference type="NCBI Taxonomy" id="391774"/>
    <lineage>
        <taxon>Bacteria</taxon>
        <taxon>Pseudomonadati</taxon>
        <taxon>Thermodesulfobacteriota</taxon>
        <taxon>Desulfovibrionia</taxon>
        <taxon>Desulfovibrionales</taxon>
        <taxon>Desulfovibrionaceae</taxon>
        <taxon>Nitratidesulfovibrio</taxon>
    </lineage>
</organism>
<dbReference type="HOGENOM" id="CLU_2129448_0_0_7"/>
<evidence type="ECO:0000313" key="1">
    <source>
        <dbReference type="EMBL" id="ABM27721.1"/>
    </source>
</evidence>
<dbReference type="KEGG" id="dvl:Dvul_0698"/>
<gene>
    <name evidence="1" type="ordered locus">Dvul_0698</name>
</gene>
<dbReference type="EMBL" id="CP000527">
    <property type="protein sequence ID" value="ABM27721.1"/>
    <property type="molecule type" value="Genomic_DNA"/>
</dbReference>